<evidence type="ECO:0000313" key="2">
    <source>
        <dbReference type="Proteomes" id="UP000527355"/>
    </source>
</evidence>
<dbReference type="Proteomes" id="UP000527355">
    <property type="component" value="Unassembled WGS sequence"/>
</dbReference>
<proteinExistence type="predicted"/>
<keyword evidence="2" id="KW-1185">Reference proteome</keyword>
<gene>
    <name evidence="1" type="ORF">mMyoMyo1_012241</name>
</gene>
<evidence type="ECO:0000313" key="1">
    <source>
        <dbReference type="EMBL" id="KAF6330238.1"/>
    </source>
</evidence>
<accession>A0A7J7VYY8</accession>
<sequence length="130" mass="14026">MFYETTAPVLPFRSTMGLSSLPSRLAATGAHVSPNKPMSSTATPLGSFFGMQEQFAEIFWDLSTLHNTGIWRSPAVLLILVFVPSAFQVPPAPQMSPSSSPPALFPGRRLLRISSAGSCAFRRQPGVSHH</sequence>
<organism evidence="1 2">
    <name type="scientific">Myotis myotis</name>
    <name type="common">Greater mouse-eared bat</name>
    <name type="synonym">Vespertilio myotis</name>
    <dbReference type="NCBI Taxonomy" id="51298"/>
    <lineage>
        <taxon>Eukaryota</taxon>
        <taxon>Metazoa</taxon>
        <taxon>Chordata</taxon>
        <taxon>Craniata</taxon>
        <taxon>Vertebrata</taxon>
        <taxon>Euteleostomi</taxon>
        <taxon>Mammalia</taxon>
        <taxon>Eutheria</taxon>
        <taxon>Laurasiatheria</taxon>
        <taxon>Chiroptera</taxon>
        <taxon>Yangochiroptera</taxon>
        <taxon>Vespertilionidae</taxon>
        <taxon>Myotis</taxon>
    </lineage>
</organism>
<name>A0A7J7VYY8_MYOMY</name>
<comment type="caution">
    <text evidence="1">The sequence shown here is derived from an EMBL/GenBank/DDBJ whole genome shotgun (WGS) entry which is preliminary data.</text>
</comment>
<reference evidence="1 2" key="1">
    <citation type="journal article" date="2020" name="Nature">
        <title>Six reference-quality genomes reveal evolution of bat adaptations.</title>
        <authorList>
            <person name="Jebb D."/>
            <person name="Huang Z."/>
            <person name="Pippel M."/>
            <person name="Hughes G.M."/>
            <person name="Lavrichenko K."/>
            <person name="Devanna P."/>
            <person name="Winkler S."/>
            <person name="Jermiin L.S."/>
            <person name="Skirmuntt E.C."/>
            <person name="Katzourakis A."/>
            <person name="Burkitt-Gray L."/>
            <person name="Ray D.A."/>
            <person name="Sullivan K.A.M."/>
            <person name="Roscito J.G."/>
            <person name="Kirilenko B.M."/>
            <person name="Davalos L.M."/>
            <person name="Corthals A.P."/>
            <person name="Power M.L."/>
            <person name="Jones G."/>
            <person name="Ransome R.D."/>
            <person name="Dechmann D.K.N."/>
            <person name="Locatelli A.G."/>
            <person name="Puechmaille S.J."/>
            <person name="Fedrigo O."/>
            <person name="Jarvis E.D."/>
            <person name="Hiller M."/>
            <person name="Vernes S.C."/>
            <person name="Myers E.W."/>
            <person name="Teeling E.C."/>
        </authorList>
    </citation>
    <scope>NUCLEOTIDE SEQUENCE [LARGE SCALE GENOMIC DNA]</scope>
    <source>
        <strain evidence="1">MMyoMyo1</strain>
        <tissue evidence="1">Flight muscle</tissue>
    </source>
</reference>
<dbReference type="AlphaFoldDB" id="A0A7J7VYY8"/>
<protein>
    <submittedName>
        <fullName evidence="1">Uncharacterized protein</fullName>
    </submittedName>
</protein>
<dbReference type="EMBL" id="JABWUV010000009">
    <property type="protein sequence ID" value="KAF6330238.1"/>
    <property type="molecule type" value="Genomic_DNA"/>
</dbReference>